<dbReference type="EMBL" id="HBIW01009784">
    <property type="protein sequence ID" value="CAE0692915.1"/>
    <property type="molecule type" value="Transcribed_RNA"/>
</dbReference>
<accession>A0A7S3ZT52</accession>
<dbReference type="PANTHER" id="PTHR14614">
    <property type="entry name" value="HEPATOCELLULAR CARCINOMA-ASSOCIATED ANTIGEN"/>
    <property type="match status" value="1"/>
</dbReference>
<evidence type="ECO:0000313" key="4">
    <source>
        <dbReference type="Proteomes" id="UP000789595"/>
    </source>
</evidence>
<proteinExistence type="predicted"/>
<keyword evidence="4" id="KW-1185">Reference proteome</keyword>
<dbReference type="EMBL" id="CAKKNE010000003">
    <property type="protein sequence ID" value="CAH0372225.1"/>
    <property type="molecule type" value="Genomic_DNA"/>
</dbReference>
<feature type="signal peptide" evidence="1">
    <location>
        <begin position="1"/>
        <end position="15"/>
    </location>
</feature>
<evidence type="ECO:0000256" key="1">
    <source>
        <dbReference type="SAM" id="SignalP"/>
    </source>
</evidence>
<evidence type="ECO:0000313" key="2">
    <source>
        <dbReference type="EMBL" id="CAE0692915.1"/>
    </source>
</evidence>
<evidence type="ECO:0008006" key="5">
    <source>
        <dbReference type="Google" id="ProtNLM"/>
    </source>
</evidence>
<dbReference type="Pfam" id="PF10294">
    <property type="entry name" value="Methyltransf_16"/>
    <property type="match status" value="1"/>
</dbReference>
<protein>
    <recommendedName>
        <fullName evidence="5">Calmodulin-lysine N-methyltransferase</fullName>
    </recommendedName>
</protein>
<evidence type="ECO:0000313" key="3">
    <source>
        <dbReference type="EMBL" id="CAH0372225.1"/>
    </source>
</evidence>
<dbReference type="Proteomes" id="UP000789595">
    <property type="component" value="Unassembled WGS sequence"/>
</dbReference>
<dbReference type="InterPro" id="IPR019410">
    <property type="entry name" value="Methyltransf_16"/>
</dbReference>
<gene>
    <name evidence="2" type="ORF">PCAL00307_LOCUS8351</name>
    <name evidence="3" type="ORF">PECAL_3P22080</name>
</gene>
<dbReference type="AlphaFoldDB" id="A0A7S3ZT52"/>
<organism evidence="2">
    <name type="scientific">Pelagomonas calceolata</name>
    <dbReference type="NCBI Taxonomy" id="35677"/>
    <lineage>
        <taxon>Eukaryota</taxon>
        <taxon>Sar</taxon>
        <taxon>Stramenopiles</taxon>
        <taxon>Ochrophyta</taxon>
        <taxon>Pelagophyceae</taxon>
        <taxon>Pelagomonadales</taxon>
        <taxon>Pelagomonadaceae</taxon>
        <taxon>Pelagomonas</taxon>
    </lineage>
</organism>
<feature type="chain" id="PRO_5036403988" description="Calmodulin-lysine N-methyltransferase" evidence="1">
    <location>
        <begin position="16"/>
        <end position="268"/>
    </location>
</feature>
<name>A0A7S3ZT52_9STRA</name>
<reference evidence="3" key="2">
    <citation type="submission" date="2021-11" db="EMBL/GenBank/DDBJ databases">
        <authorList>
            <consortium name="Genoscope - CEA"/>
            <person name="William W."/>
        </authorList>
    </citation>
    <scope>NUCLEOTIDE SEQUENCE</scope>
</reference>
<dbReference type="OrthoDB" id="443981at2759"/>
<keyword evidence="1" id="KW-0732">Signal</keyword>
<dbReference type="InterPro" id="IPR029063">
    <property type="entry name" value="SAM-dependent_MTases_sf"/>
</dbReference>
<sequence length="268" mass="28678">MALASIVLLAAAAQAMRPVTRRALATAPAALTLPAKATFIERRGSPQFIERELQLPTLKRTMTLTQAFGAARGAAKDAPDAGDRTGTYGWPGGDSLAYYLARHPEIVKKKRILELGCGTGAVGIVCSWLGATKVLLTDGSPIVLETTSRNLKANRASRASLQRLRWGYDDDLAKAQAGTWDLVVAAEVAYQRETLPAFLATVSTLLAEDGRALVVMTPELADNGRGLEGVEKLMRSAPGLDLVSVELGDDDDDESLGTARYTLKRRKT</sequence>
<dbReference type="SUPFAM" id="SSF53335">
    <property type="entry name" value="S-adenosyl-L-methionine-dependent methyltransferases"/>
    <property type="match status" value="1"/>
</dbReference>
<dbReference type="Gene3D" id="3.40.50.150">
    <property type="entry name" value="Vaccinia Virus protein VP39"/>
    <property type="match status" value="1"/>
</dbReference>
<dbReference type="CDD" id="cd02440">
    <property type="entry name" value="AdoMet_MTases"/>
    <property type="match status" value="1"/>
</dbReference>
<reference evidence="2" key="1">
    <citation type="submission" date="2021-01" db="EMBL/GenBank/DDBJ databases">
        <authorList>
            <person name="Corre E."/>
            <person name="Pelletier E."/>
            <person name="Niang G."/>
            <person name="Scheremetjew M."/>
            <person name="Finn R."/>
            <person name="Kale V."/>
            <person name="Holt S."/>
            <person name="Cochrane G."/>
            <person name="Meng A."/>
            <person name="Brown T."/>
            <person name="Cohen L."/>
        </authorList>
    </citation>
    <scope>NUCLEOTIDE SEQUENCE</scope>
    <source>
        <strain evidence="2">CCMP1756</strain>
    </source>
</reference>